<dbReference type="AlphaFoldDB" id="A0A1B1Z4L4"/>
<sequence>MQTELKDESALKKYVITSVLIGSVLVLSACKPVDWAEQQWNSAFNDSKDEKAEKQNDNKQQHDEPKDETPSETDETGEQDQQADLPWLNETVTVSGDGKAIVQNLNDMLIVANKERNLPEDYEPADLVIPDVPFPFKEDLPKKKLRKEAASSVEDLFKAAEEQGLELLAQSGYRSYDTQVSIFAYNADQFGEEKANQTSAQPGQSEHQTGLSLDVTSPQVNYQLVEEFGETKEGKWIAENAYKYGFIIRYLKGKEDITGYQYEPWHLRYVGKEHAKEIHESGITLEEYLEKP</sequence>
<dbReference type="GO" id="GO:0008233">
    <property type="term" value="F:peptidase activity"/>
    <property type="evidence" value="ECO:0007669"/>
    <property type="project" value="InterPro"/>
</dbReference>
<dbReference type="PANTHER" id="PTHR34385">
    <property type="entry name" value="D-ALANYL-D-ALANINE CARBOXYPEPTIDASE"/>
    <property type="match status" value="1"/>
</dbReference>
<protein>
    <recommendedName>
        <fullName evidence="2">D-alanyl-D-alanine carboxypeptidase-like core domain-containing protein</fullName>
    </recommendedName>
</protein>
<dbReference type="KEGG" id="far:ABE41_010465"/>
<dbReference type="SUPFAM" id="SSF55166">
    <property type="entry name" value="Hedgehog/DD-peptidase"/>
    <property type="match status" value="1"/>
</dbReference>
<evidence type="ECO:0000259" key="2">
    <source>
        <dbReference type="Pfam" id="PF02557"/>
    </source>
</evidence>
<dbReference type="PROSITE" id="PS51257">
    <property type="entry name" value="PROKAR_LIPOPROTEIN"/>
    <property type="match status" value="1"/>
</dbReference>
<feature type="domain" description="D-alanyl-D-alanine carboxypeptidase-like core" evidence="2">
    <location>
        <begin position="143"/>
        <end position="272"/>
    </location>
</feature>
<organism evidence="3 4">
    <name type="scientific">Fictibacillus arsenicus</name>
    <dbReference type="NCBI Taxonomy" id="255247"/>
    <lineage>
        <taxon>Bacteria</taxon>
        <taxon>Bacillati</taxon>
        <taxon>Bacillota</taxon>
        <taxon>Bacilli</taxon>
        <taxon>Bacillales</taxon>
        <taxon>Fictibacillaceae</taxon>
        <taxon>Fictibacillus</taxon>
    </lineage>
</organism>
<proteinExistence type="predicted"/>
<feature type="region of interest" description="Disordered" evidence="1">
    <location>
        <begin position="193"/>
        <end position="213"/>
    </location>
</feature>
<feature type="compositionally biased region" description="Polar residues" evidence="1">
    <location>
        <begin position="196"/>
        <end position="213"/>
    </location>
</feature>
<feature type="compositionally biased region" description="Basic and acidic residues" evidence="1">
    <location>
        <begin position="46"/>
        <end position="69"/>
    </location>
</feature>
<dbReference type="PANTHER" id="PTHR34385:SF1">
    <property type="entry name" value="PEPTIDOGLYCAN L-ALANYL-D-GLUTAMATE ENDOPEPTIDASE CWLK"/>
    <property type="match status" value="1"/>
</dbReference>
<accession>A0A1B1Z4L4</accession>
<dbReference type="Gene3D" id="3.30.1380.10">
    <property type="match status" value="1"/>
</dbReference>
<gene>
    <name evidence="3" type="ORF">ABE41_010465</name>
</gene>
<dbReference type="EMBL" id="CP016761">
    <property type="protein sequence ID" value="ANX12433.1"/>
    <property type="molecule type" value="Genomic_DNA"/>
</dbReference>
<evidence type="ECO:0000313" key="4">
    <source>
        <dbReference type="Proteomes" id="UP000077412"/>
    </source>
</evidence>
<feature type="region of interest" description="Disordered" evidence="1">
    <location>
        <begin position="44"/>
        <end position="87"/>
    </location>
</feature>
<dbReference type="InterPro" id="IPR009045">
    <property type="entry name" value="Zn_M74/Hedgehog-like"/>
</dbReference>
<dbReference type="CDD" id="cd14852">
    <property type="entry name" value="LD-carboxypeptidase"/>
    <property type="match status" value="1"/>
</dbReference>
<dbReference type="Proteomes" id="UP000077412">
    <property type="component" value="Chromosome"/>
</dbReference>
<dbReference type="InterPro" id="IPR003709">
    <property type="entry name" value="VanY-like_core_dom"/>
</dbReference>
<evidence type="ECO:0000313" key="3">
    <source>
        <dbReference type="EMBL" id="ANX12433.1"/>
    </source>
</evidence>
<dbReference type="GO" id="GO:0006508">
    <property type="term" value="P:proteolysis"/>
    <property type="evidence" value="ECO:0007669"/>
    <property type="project" value="InterPro"/>
</dbReference>
<dbReference type="InterPro" id="IPR058193">
    <property type="entry name" value="VanY/YodJ_core_dom"/>
</dbReference>
<dbReference type="Pfam" id="PF02557">
    <property type="entry name" value="VanY"/>
    <property type="match status" value="1"/>
</dbReference>
<name>A0A1B1Z4L4_9BACL</name>
<evidence type="ECO:0000256" key="1">
    <source>
        <dbReference type="SAM" id="MobiDB-lite"/>
    </source>
</evidence>
<reference evidence="3 4" key="1">
    <citation type="submission" date="2016-08" db="EMBL/GenBank/DDBJ databases">
        <title>Complete genome sequence of Fictibacillus arsenicus G25-54, a strain with toxicity to nematodes and a potential arsenic-resistance activity.</title>
        <authorList>
            <person name="Zheng Z."/>
        </authorList>
    </citation>
    <scope>NUCLEOTIDE SEQUENCE [LARGE SCALE GENOMIC DNA]</scope>
    <source>
        <strain evidence="3 4">G25-54</strain>
    </source>
</reference>
<dbReference type="STRING" id="255247.ABE41_010465"/>
<dbReference type="InterPro" id="IPR052179">
    <property type="entry name" value="DD-CPase-like"/>
</dbReference>
<keyword evidence="4" id="KW-1185">Reference proteome</keyword>